<dbReference type="SUPFAM" id="SSF103642">
    <property type="entry name" value="Sec-C motif"/>
    <property type="match status" value="1"/>
</dbReference>
<dbReference type="InterPro" id="IPR004027">
    <property type="entry name" value="SEC_C_motif"/>
</dbReference>
<dbReference type="Proteomes" id="UP000295680">
    <property type="component" value="Unassembled WGS sequence"/>
</dbReference>
<feature type="compositionally biased region" description="Basic and acidic residues" evidence="1">
    <location>
        <begin position="779"/>
        <end position="788"/>
    </location>
</feature>
<keyword evidence="3" id="KW-1185">Reference proteome</keyword>
<name>A0A4R2JAV2_9PSEU</name>
<dbReference type="Pfam" id="PF02810">
    <property type="entry name" value="SEC-C"/>
    <property type="match status" value="1"/>
</dbReference>
<dbReference type="AlphaFoldDB" id="A0A4R2JAV2"/>
<proteinExistence type="predicted"/>
<feature type="region of interest" description="Disordered" evidence="1">
    <location>
        <begin position="694"/>
        <end position="717"/>
    </location>
</feature>
<protein>
    <submittedName>
        <fullName evidence="2">SEC-C motif-containing protein</fullName>
    </submittedName>
</protein>
<evidence type="ECO:0000313" key="2">
    <source>
        <dbReference type="EMBL" id="TCO53129.1"/>
    </source>
</evidence>
<dbReference type="InterPro" id="IPR011990">
    <property type="entry name" value="TPR-like_helical_dom_sf"/>
</dbReference>
<reference evidence="2 3" key="1">
    <citation type="submission" date="2019-03" db="EMBL/GenBank/DDBJ databases">
        <title>Genomic Encyclopedia of Type Strains, Phase IV (KMG-IV): sequencing the most valuable type-strain genomes for metagenomic binning, comparative biology and taxonomic classification.</title>
        <authorList>
            <person name="Goeker M."/>
        </authorList>
    </citation>
    <scope>NUCLEOTIDE SEQUENCE [LARGE SCALE GENOMIC DNA]</scope>
    <source>
        <strain evidence="2 3">DSM 45934</strain>
    </source>
</reference>
<organism evidence="2 3">
    <name type="scientific">Actinocrispum wychmicini</name>
    <dbReference type="NCBI Taxonomy" id="1213861"/>
    <lineage>
        <taxon>Bacteria</taxon>
        <taxon>Bacillati</taxon>
        <taxon>Actinomycetota</taxon>
        <taxon>Actinomycetes</taxon>
        <taxon>Pseudonocardiales</taxon>
        <taxon>Pseudonocardiaceae</taxon>
        <taxon>Actinocrispum</taxon>
    </lineage>
</organism>
<sequence length="788" mass="85159">MTSDLVDLVAGVLAEHGPMTEERLVALLAQRGVVLGDDVDDMLTDVLDDADGLVTLLVDERWASLPALLTGRMFTHRLTGLEVEHDFLDAGPDLDAVSTLVERAEYQRLSPDGSPVVVAFVPLDIDLLVERGIPLEGVGELGAFLLPPGCLAGKGLAEGDVIALGITGDGVTLEVVPDEAAMLARATGVGERLSAVLDAGAGEPLSLDMVVWTACADDPGLFAEPLPPLGDVLDGYGLAYDGEMLAPSGFELERWRVNDRQAAIAQRNDLDDDEALAVLAIVVLYEQVAELHEDAEDGNDAALAEFISGLSADSNPDNETAAAVRAVLPVLAEPAVADAILAETIDASSEGAAALGLFVESLEPLAPRAARPALRWLRGKAHERLGDVAQAEAHYQAAEELDPEWPLALVDLARYASDRGDAARGLALLRRAGAQPEDVLVQLLERFQVEPRQDVGRNDPCWCGSGRKYKKCHLNREQSPLEERAMWLYEKAATFLVDGPWGGELLDVAAARSQHSGDRFDLLDLMDEDPLVTDAVLFEGGVFAEFVRIRGALLPEDERLLADQWMLVDRSVYEVEQVRRGAGCTVRDLRTGDVHDVQDQQLKEGALICARVVPAGATMQIFGGIEPIELKERDELIALLDAEPDPVSLVSSLSRRFAPAEPLVELTVRTNSEAHADSVLNTLRALDKTLTIVHEDRQPPWEATTSAPTSPSSPPRDVAAALDQFIRDYERKWLDEPIPALAGHTPREAAADPTRRGDLIRLLDSFPDDPDTPGAMNPDRLRRALDLR</sequence>
<dbReference type="Gene3D" id="1.25.40.10">
    <property type="entry name" value="Tetratricopeptide repeat domain"/>
    <property type="match status" value="1"/>
</dbReference>
<comment type="caution">
    <text evidence="2">The sequence shown here is derived from an EMBL/GenBank/DDBJ whole genome shotgun (WGS) entry which is preliminary data.</text>
</comment>
<dbReference type="RefSeq" id="WP_207926596.1">
    <property type="nucleotide sequence ID" value="NZ_SLWS01000011.1"/>
</dbReference>
<evidence type="ECO:0000256" key="1">
    <source>
        <dbReference type="SAM" id="MobiDB-lite"/>
    </source>
</evidence>
<evidence type="ECO:0000313" key="3">
    <source>
        <dbReference type="Proteomes" id="UP000295680"/>
    </source>
</evidence>
<gene>
    <name evidence="2" type="ORF">EV192_111326</name>
</gene>
<dbReference type="Gene3D" id="3.10.450.50">
    <property type="match status" value="1"/>
</dbReference>
<feature type="region of interest" description="Disordered" evidence="1">
    <location>
        <begin position="764"/>
        <end position="788"/>
    </location>
</feature>
<accession>A0A4R2JAV2</accession>
<dbReference type="SUPFAM" id="SSF48452">
    <property type="entry name" value="TPR-like"/>
    <property type="match status" value="1"/>
</dbReference>
<dbReference type="EMBL" id="SLWS01000011">
    <property type="protein sequence ID" value="TCO53129.1"/>
    <property type="molecule type" value="Genomic_DNA"/>
</dbReference>